<protein>
    <submittedName>
        <fullName evidence="1">Uncharacterized protein</fullName>
    </submittedName>
</protein>
<gene>
    <name evidence="1" type="ORF">DM02DRAFT_652862</name>
</gene>
<dbReference type="SUPFAM" id="SSF56112">
    <property type="entry name" value="Protein kinase-like (PK-like)"/>
    <property type="match status" value="1"/>
</dbReference>
<dbReference type="Gene3D" id="3.30.200.20">
    <property type="entry name" value="Phosphorylase Kinase, domain 1"/>
    <property type="match status" value="1"/>
</dbReference>
<dbReference type="InterPro" id="IPR011009">
    <property type="entry name" value="Kinase-like_dom_sf"/>
</dbReference>
<evidence type="ECO:0000313" key="1">
    <source>
        <dbReference type="EMBL" id="PVI03062.1"/>
    </source>
</evidence>
<dbReference type="OrthoDB" id="25129at2759"/>
<dbReference type="AlphaFoldDB" id="A0A2V1DYU3"/>
<dbReference type="EMBL" id="KZ805335">
    <property type="protein sequence ID" value="PVI03062.1"/>
    <property type="molecule type" value="Genomic_DNA"/>
</dbReference>
<reference evidence="1 2" key="1">
    <citation type="journal article" date="2018" name="Sci. Rep.">
        <title>Comparative genomics provides insights into the lifestyle and reveals functional heterogeneity of dark septate endophytic fungi.</title>
        <authorList>
            <person name="Knapp D.G."/>
            <person name="Nemeth J.B."/>
            <person name="Barry K."/>
            <person name="Hainaut M."/>
            <person name="Henrissat B."/>
            <person name="Johnson J."/>
            <person name="Kuo A."/>
            <person name="Lim J.H.P."/>
            <person name="Lipzen A."/>
            <person name="Nolan M."/>
            <person name="Ohm R.A."/>
            <person name="Tamas L."/>
            <person name="Grigoriev I.V."/>
            <person name="Spatafora J.W."/>
            <person name="Nagy L.G."/>
            <person name="Kovacs G.M."/>
        </authorList>
    </citation>
    <scope>NUCLEOTIDE SEQUENCE [LARGE SCALE GENOMIC DNA]</scope>
    <source>
        <strain evidence="1 2">DSE2036</strain>
    </source>
</reference>
<dbReference type="Gene3D" id="3.90.1200.10">
    <property type="match status" value="1"/>
</dbReference>
<dbReference type="Proteomes" id="UP000244855">
    <property type="component" value="Unassembled WGS sequence"/>
</dbReference>
<accession>A0A2V1DYU3</accession>
<evidence type="ECO:0000313" key="2">
    <source>
        <dbReference type="Proteomes" id="UP000244855"/>
    </source>
</evidence>
<proteinExistence type="predicted"/>
<sequence>MSFDFCAFLCKLDPFVEYEFQSLSGGLINITVRATKTSHSDAGKFSGQGSLILKYAPPFIAAIGEEAPFSQTRQDVEARALALFEPPNGPLSELRQSTSISVPLLLHYDAQEHVLVFEDLGRLETLDNYLAAYSREKLGLDTKEWETCHQLGYRIGEFFAKLHNLRSLKEIQASVSGDLSNSLTRNLVLRHAVLPIKNHLLEYKIPDAETLFARVLDDYHRHDLPDELSFGLGDFTPSAVLLEATGDGKQRVAVIDWEFSREGRGPHGDMAQFLAALHLLLLAAPSGSSSFMAIEALVRATCSAYCRQSSSWLGQTRFNSGTVTRDLRLRLLRSALIMHGREIINGAVKCDCEWSRNLSVGSMVRVGAWYLERAGNDVEDMISDANWFELLKEDNRIILDLMREVIN</sequence>
<name>A0A2V1DYU3_9PLEO</name>
<organism evidence="1 2">
    <name type="scientific">Periconia macrospinosa</name>
    <dbReference type="NCBI Taxonomy" id="97972"/>
    <lineage>
        <taxon>Eukaryota</taxon>
        <taxon>Fungi</taxon>
        <taxon>Dikarya</taxon>
        <taxon>Ascomycota</taxon>
        <taxon>Pezizomycotina</taxon>
        <taxon>Dothideomycetes</taxon>
        <taxon>Pleosporomycetidae</taxon>
        <taxon>Pleosporales</taxon>
        <taxon>Massarineae</taxon>
        <taxon>Periconiaceae</taxon>
        <taxon>Periconia</taxon>
    </lineage>
</organism>
<keyword evidence="2" id="KW-1185">Reference proteome</keyword>